<dbReference type="Proteomes" id="UP000195814">
    <property type="component" value="Chromosome"/>
</dbReference>
<dbReference type="GO" id="GO:0003677">
    <property type="term" value="F:DNA binding"/>
    <property type="evidence" value="ECO:0007669"/>
    <property type="project" value="UniProtKB-ARBA"/>
</dbReference>
<keyword evidence="8 9" id="KW-0464">Manganese</keyword>
<evidence type="ECO:0000259" key="10">
    <source>
        <dbReference type="PROSITE" id="PS00631"/>
    </source>
</evidence>
<dbReference type="NCBIfam" id="NF002073">
    <property type="entry name" value="PRK00913.1-2"/>
    <property type="match status" value="1"/>
</dbReference>
<dbReference type="Pfam" id="PF02789">
    <property type="entry name" value="Peptidase_M17_N"/>
    <property type="match status" value="1"/>
</dbReference>
<keyword evidence="9" id="KW-0963">Cytoplasm</keyword>
<dbReference type="InterPro" id="IPR043472">
    <property type="entry name" value="Macro_dom-like"/>
</dbReference>
<keyword evidence="6 9" id="KW-0479">Metal-binding</keyword>
<dbReference type="NCBIfam" id="NF002074">
    <property type="entry name" value="PRK00913.1-4"/>
    <property type="match status" value="1"/>
</dbReference>
<dbReference type="NCBIfam" id="NF002072">
    <property type="entry name" value="PRK00913.1-1"/>
    <property type="match status" value="1"/>
</dbReference>
<feature type="active site" evidence="9">
    <location>
        <position position="282"/>
    </location>
</feature>
<evidence type="ECO:0000256" key="2">
    <source>
        <dbReference type="ARBA" id="ARBA00000967"/>
    </source>
</evidence>
<dbReference type="FunFam" id="3.40.220.10:FF:000001">
    <property type="entry name" value="Probable cytosol aminopeptidase"/>
    <property type="match status" value="1"/>
</dbReference>
<dbReference type="GO" id="GO:0070006">
    <property type="term" value="F:metalloaminopeptidase activity"/>
    <property type="evidence" value="ECO:0007669"/>
    <property type="project" value="InterPro"/>
</dbReference>
<proteinExistence type="inferred from homology"/>
<dbReference type="PANTHER" id="PTHR11963">
    <property type="entry name" value="LEUCINE AMINOPEPTIDASE-RELATED"/>
    <property type="match status" value="1"/>
</dbReference>
<evidence type="ECO:0000256" key="7">
    <source>
        <dbReference type="ARBA" id="ARBA00022801"/>
    </source>
</evidence>
<dbReference type="GO" id="GO:0006355">
    <property type="term" value="P:regulation of DNA-templated transcription"/>
    <property type="evidence" value="ECO:0007669"/>
    <property type="project" value="UniProtKB-ARBA"/>
</dbReference>
<evidence type="ECO:0000256" key="3">
    <source>
        <dbReference type="ARBA" id="ARBA00009528"/>
    </source>
</evidence>
<dbReference type="AlphaFoldDB" id="A0A1Y0L4G7"/>
<feature type="binding site" evidence="9">
    <location>
        <position position="354"/>
    </location>
    <ligand>
        <name>Mn(2+)</name>
        <dbReference type="ChEBI" id="CHEBI:29035"/>
        <label>1</label>
    </ligand>
</feature>
<feature type="binding site" evidence="9">
    <location>
        <position position="352"/>
    </location>
    <ligand>
        <name>Mn(2+)</name>
        <dbReference type="ChEBI" id="CHEBI:29035"/>
        <label>1</label>
    </ligand>
</feature>
<dbReference type="EC" id="3.4.11.1" evidence="9"/>
<evidence type="ECO:0000256" key="5">
    <source>
        <dbReference type="ARBA" id="ARBA00022670"/>
    </source>
</evidence>
<dbReference type="SUPFAM" id="SSF53187">
    <property type="entry name" value="Zn-dependent exopeptidases"/>
    <property type="match status" value="1"/>
</dbReference>
<dbReference type="GO" id="GO:0030145">
    <property type="term" value="F:manganese ion binding"/>
    <property type="evidence" value="ECO:0007669"/>
    <property type="project" value="UniProtKB-UniRule"/>
</dbReference>
<accession>A0A1Y0L4G7</accession>
<comment type="catalytic activity">
    <reaction evidence="2 9">
        <text>Release of an N-terminal amino acid, preferentially leucine, but not glutamic or aspartic acids.</text>
        <dbReference type="EC" id="3.4.11.10"/>
    </reaction>
</comment>
<dbReference type="CDD" id="cd00433">
    <property type="entry name" value="Peptidase_M17"/>
    <property type="match status" value="1"/>
</dbReference>
<dbReference type="EC" id="3.4.11.10" evidence="9"/>
<dbReference type="EMBL" id="CP015581">
    <property type="protein sequence ID" value="ARU96623.1"/>
    <property type="molecule type" value="Genomic_DNA"/>
</dbReference>
<dbReference type="Gene3D" id="3.40.630.10">
    <property type="entry name" value="Zn peptidases"/>
    <property type="match status" value="1"/>
</dbReference>
<comment type="function">
    <text evidence="9">Presumably involved in the processing and regular turnover of intracellular proteins. Catalyzes the removal of unsubstituted N-terminal amino acids from various peptides.</text>
</comment>
<dbReference type="Proteomes" id="UP000195729">
    <property type="component" value="Chromosome"/>
</dbReference>
<keyword evidence="7 9" id="KW-0378">Hydrolase</keyword>
<feature type="active site" evidence="9">
    <location>
        <position position="356"/>
    </location>
</feature>
<comment type="catalytic activity">
    <reaction evidence="1 9">
        <text>Release of an N-terminal amino acid, Xaa-|-Yaa-, in which Xaa is preferably Leu, but may be other amino acids including Pro although not Arg or Lys, and Yaa may be Pro. Amino acid amides and methyl esters are also readily hydrolyzed, but rates on arylamides are exceedingly low.</text>
        <dbReference type="EC" id="3.4.11.1"/>
    </reaction>
</comment>
<dbReference type="KEGG" id="tci:A7K98_01510"/>
<dbReference type="GO" id="GO:0006310">
    <property type="term" value="P:DNA recombination"/>
    <property type="evidence" value="ECO:0007669"/>
    <property type="project" value="UniProtKB-ARBA"/>
</dbReference>
<keyword evidence="13" id="KW-1185">Reference proteome</keyword>
<feature type="binding site" evidence="9">
    <location>
        <position position="275"/>
    </location>
    <ligand>
        <name>Mn(2+)</name>
        <dbReference type="ChEBI" id="CHEBI:29035"/>
        <label>2</label>
    </ligand>
</feature>
<dbReference type="HAMAP" id="MF_00181">
    <property type="entry name" value="Cytosol_peptidase_M17"/>
    <property type="match status" value="1"/>
</dbReference>
<name>A0A1Y0L4G7_TATCI</name>
<feature type="domain" description="Cytosol aminopeptidase" evidence="10">
    <location>
        <begin position="350"/>
        <end position="357"/>
    </location>
</feature>
<evidence type="ECO:0000313" key="13">
    <source>
        <dbReference type="Proteomes" id="UP000195729"/>
    </source>
</evidence>
<dbReference type="InterPro" id="IPR008283">
    <property type="entry name" value="Peptidase_M17_N"/>
</dbReference>
<reference evidence="13 14" key="1">
    <citation type="submission" date="2016-05" db="EMBL/GenBank/DDBJ databases">
        <title>Complete genome sequence of two 2,5-diketo-D-glunonic acid producing strain Tatumella citrea.</title>
        <authorList>
            <person name="Duan C."/>
            <person name="Yang J."/>
            <person name="Yang S."/>
        </authorList>
    </citation>
    <scope>NUCLEOTIDE SEQUENCE [LARGE SCALE GENOMIC DNA]</scope>
    <source>
        <strain evidence="12 13">ATCC 39140</strain>
        <strain evidence="11 14">DSM 13699</strain>
    </source>
</reference>
<feature type="binding site" evidence="9">
    <location>
        <position position="275"/>
    </location>
    <ligand>
        <name>Mn(2+)</name>
        <dbReference type="ChEBI" id="CHEBI:29035"/>
        <label>1</label>
    </ligand>
</feature>
<keyword evidence="4 9" id="KW-0031">Aminopeptidase</keyword>
<dbReference type="GO" id="GO:0009892">
    <property type="term" value="P:negative regulation of metabolic process"/>
    <property type="evidence" value="ECO:0007669"/>
    <property type="project" value="UniProtKB-ARBA"/>
</dbReference>
<evidence type="ECO:0000256" key="9">
    <source>
        <dbReference type="HAMAP-Rule" id="MF_00181"/>
    </source>
</evidence>
<gene>
    <name evidence="9" type="primary">pepA</name>
    <name evidence="11" type="ORF">A7K98_01510</name>
    <name evidence="12" type="ORF">A7K99_01505</name>
</gene>
<keyword evidence="5 9" id="KW-0645">Protease</keyword>
<protein>
    <recommendedName>
        <fullName evidence="9">Probable cytosol aminopeptidase</fullName>
        <ecNumber evidence="9">3.4.11.1</ecNumber>
    </recommendedName>
    <alternativeName>
        <fullName evidence="9">Leucine aminopeptidase</fullName>
        <shortName evidence="9">LAP</shortName>
        <ecNumber evidence="9">3.4.11.10</ecNumber>
    </alternativeName>
    <alternativeName>
        <fullName evidence="9">Leucyl aminopeptidase</fullName>
    </alternativeName>
</protein>
<dbReference type="GO" id="GO:0005737">
    <property type="term" value="C:cytoplasm"/>
    <property type="evidence" value="ECO:0007669"/>
    <property type="project" value="UniProtKB-SubCell"/>
</dbReference>
<dbReference type="SUPFAM" id="SSF52949">
    <property type="entry name" value="Macro domain-like"/>
    <property type="match status" value="1"/>
</dbReference>
<dbReference type="EMBL" id="CP015579">
    <property type="protein sequence ID" value="ARU92588.1"/>
    <property type="molecule type" value="Genomic_DNA"/>
</dbReference>
<evidence type="ECO:0000256" key="4">
    <source>
        <dbReference type="ARBA" id="ARBA00022438"/>
    </source>
</evidence>
<dbReference type="FunFam" id="3.40.630.10:FF:000004">
    <property type="entry name" value="Probable cytosol aminopeptidase"/>
    <property type="match status" value="1"/>
</dbReference>
<dbReference type="PROSITE" id="PS00631">
    <property type="entry name" value="CYTOSOL_AP"/>
    <property type="match status" value="1"/>
</dbReference>
<dbReference type="GO" id="GO:0006508">
    <property type="term" value="P:proteolysis"/>
    <property type="evidence" value="ECO:0007669"/>
    <property type="project" value="UniProtKB-KW"/>
</dbReference>
<dbReference type="InterPro" id="IPR023042">
    <property type="entry name" value="Peptidase_M17_leu_NH2_pept"/>
</dbReference>
<comment type="cofactor">
    <cofactor evidence="9">
        <name>Mn(2+)</name>
        <dbReference type="ChEBI" id="CHEBI:29035"/>
    </cofactor>
    <text evidence="9">Binds 2 manganese ions per subunit.</text>
</comment>
<dbReference type="OrthoDB" id="9809354at2"/>
<dbReference type="RefSeq" id="WP_087486968.1">
    <property type="nucleotide sequence ID" value="NZ_CP015579.1"/>
</dbReference>
<dbReference type="InterPro" id="IPR011356">
    <property type="entry name" value="Leucine_aapep/pepB"/>
</dbReference>
<evidence type="ECO:0000256" key="6">
    <source>
        <dbReference type="ARBA" id="ARBA00022723"/>
    </source>
</evidence>
<dbReference type="InterPro" id="IPR000819">
    <property type="entry name" value="Peptidase_M17_C"/>
</dbReference>
<evidence type="ECO:0000256" key="1">
    <source>
        <dbReference type="ARBA" id="ARBA00000135"/>
    </source>
</evidence>
<comment type="similarity">
    <text evidence="3 9">Belongs to the peptidase M17 family.</text>
</comment>
<feature type="binding site" evidence="9">
    <location>
        <position position="354"/>
    </location>
    <ligand>
        <name>Mn(2+)</name>
        <dbReference type="ChEBI" id="CHEBI:29035"/>
        <label>2</label>
    </ligand>
</feature>
<comment type="subcellular location">
    <subcellularLocation>
        <location evidence="9">Cytoplasm</location>
    </subcellularLocation>
</comment>
<dbReference type="Pfam" id="PF00883">
    <property type="entry name" value="Peptidase_M17"/>
    <property type="match status" value="1"/>
</dbReference>
<feature type="binding site" evidence="9">
    <location>
        <position position="293"/>
    </location>
    <ligand>
        <name>Mn(2+)</name>
        <dbReference type="ChEBI" id="CHEBI:29035"/>
        <label>2</label>
    </ligand>
</feature>
<feature type="binding site" evidence="9">
    <location>
        <position position="270"/>
    </location>
    <ligand>
        <name>Mn(2+)</name>
        <dbReference type="ChEBI" id="CHEBI:29035"/>
        <label>2</label>
    </ligand>
</feature>
<dbReference type="PANTHER" id="PTHR11963:SF23">
    <property type="entry name" value="CYTOSOL AMINOPEPTIDASE"/>
    <property type="match status" value="1"/>
</dbReference>
<evidence type="ECO:0000313" key="11">
    <source>
        <dbReference type="EMBL" id="ARU92588.1"/>
    </source>
</evidence>
<dbReference type="PRINTS" id="PR00481">
    <property type="entry name" value="LAMNOPPTDASE"/>
</dbReference>
<dbReference type="Gene3D" id="3.40.220.10">
    <property type="entry name" value="Leucine Aminopeptidase, subunit E, domain 1"/>
    <property type="match status" value="1"/>
</dbReference>
<evidence type="ECO:0000256" key="8">
    <source>
        <dbReference type="ARBA" id="ARBA00023211"/>
    </source>
</evidence>
<sequence length="503" mass="54884">MEFSVKSGSPEKQRSACIVVGVFEPRRLSPIAEQLDKISDGYISALLRRGELEGKVGQTLLLHHVPNILSERILLIGCGKERELDERQYKQIIQKTINTLNDTGSMEAVCFLTELHVKSRNNYWKVRQAVETAKESLYSFDQLKSNKAEPRRPLRKMVFNVPTRRELTSGERAIQHGLAVSAGVKAAKDLSNMPPNICNPAYLASQARQLADAYSQNITTRVIGEQQMKELGMNAYLAVGAGSQNESLMSVIEYKGHPDADTRPIVLVGKGLTFDAGGISLKPAEAMDEMKYDMCGAATVYGVMRMVAELQLPLNVVGILAGCENMPDGRAMRPGDILTTMSGQTVEVLNTDAEGRLVLCDALTYVERFDPEVVIDVATLTGACVIALGHHISGLLSNHNPLAHELISASEQSGDRAWRLPMADEYQEQLESNFADMANIGGRPGGAITAGCYLARFARKFNWAHLDIAGTAWRSGKAKGATGRPVPLLSQFLLNRAGLGTDE</sequence>
<organism evidence="11 14">
    <name type="scientific">Tatumella citrea</name>
    <name type="common">Pantoea citrea</name>
    <dbReference type="NCBI Taxonomy" id="53336"/>
    <lineage>
        <taxon>Bacteria</taxon>
        <taxon>Pseudomonadati</taxon>
        <taxon>Pseudomonadota</taxon>
        <taxon>Gammaproteobacteria</taxon>
        <taxon>Enterobacterales</taxon>
        <taxon>Erwiniaceae</taxon>
        <taxon>Tatumella</taxon>
    </lineage>
</organism>
<evidence type="ECO:0000313" key="12">
    <source>
        <dbReference type="EMBL" id="ARU96623.1"/>
    </source>
</evidence>
<evidence type="ECO:0000313" key="14">
    <source>
        <dbReference type="Proteomes" id="UP000195814"/>
    </source>
</evidence>